<dbReference type="Pfam" id="PF03445">
    <property type="entry name" value="DUF294"/>
    <property type="match status" value="1"/>
</dbReference>
<dbReference type="SUPFAM" id="SSF54631">
    <property type="entry name" value="CBS-domain pair"/>
    <property type="match status" value="1"/>
</dbReference>
<dbReference type="Proteomes" id="UP000709959">
    <property type="component" value="Unassembled WGS sequence"/>
</dbReference>
<dbReference type="InterPro" id="IPR051257">
    <property type="entry name" value="Diverse_CBS-Domain"/>
</dbReference>
<gene>
    <name evidence="5" type="ORF">IPN91_11740</name>
</gene>
<dbReference type="PANTHER" id="PTHR43080">
    <property type="entry name" value="CBS DOMAIN-CONTAINING PROTEIN CBSX3, MITOCHONDRIAL"/>
    <property type="match status" value="1"/>
</dbReference>
<dbReference type="SUPFAM" id="SSF81301">
    <property type="entry name" value="Nucleotidyltransferase"/>
    <property type="match status" value="1"/>
</dbReference>
<evidence type="ECO:0000256" key="2">
    <source>
        <dbReference type="PROSITE-ProRule" id="PRU00703"/>
    </source>
</evidence>
<dbReference type="InterPro" id="IPR014710">
    <property type="entry name" value="RmlC-like_jellyroll"/>
</dbReference>
<proteinExistence type="predicted"/>
<evidence type="ECO:0000313" key="5">
    <source>
        <dbReference type="EMBL" id="MBK8573288.1"/>
    </source>
</evidence>
<feature type="domain" description="CBS" evidence="4">
    <location>
        <begin position="233"/>
        <end position="289"/>
    </location>
</feature>
<dbReference type="CDD" id="cd00038">
    <property type="entry name" value="CAP_ED"/>
    <property type="match status" value="1"/>
</dbReference>
<reference evidence="5 6" key="1">
    <citation type="submission" date="2020-10" db="EMBL/GenBank/DDBJ databases">
        <title>Connecting structure to function with the recovery of over 1000 high-quality activated sludge metagenome-assembled genomes encoding full-length rRNA genes using long-read sequencing.</title>
        <authorList>
            <person name="Singleton C.M."/>
            <person name="Petriglieri F."/>
            <person name="Kristensen J.M."/>
            <person name="Kirkegaard R.H."/>
            <person name="Michaelsen T.Y."/>
            <person name="Andersen M.H."/>
            <person name="Karst S.M."/>
            <person name="Dueholm M.S."/>
            <person name="Nielsen P.H."/>
            <person name="Albertsen M."/>
        </authorList>
    </citation>
    <scope>NUCLEOTIDE SEQUENCE [LARGE SCALE GENOMIC DNA]</scope>
    <source>
        <strain evidence="5">OdNE_18-Q3-R46-58_MAXAC.008</strain>
    </source>
</reference>
<accession>A0A936K633</accession>
<dbReference type="Gene3D" id="3.10.580.10">
    <property type="entry name" value="CBS-domain"/>
    <property type="match status" value="1"/>
</dbReference>
<evidence type="ECO:0000256" key="1">
    <source>
        <dbReference type="ARBA" id="ARBA00023122"/>
    </source>
</evidence>
<dbReference type="AlphaFoldDB" id="A0A936K633"/>
<dbReference type="InterPro" id="IPR018821">
    <property type="entry name" value="DUF294_put_nucleoTrafse_sb-bd"/>
</dbReference>
<dbReference type="PANTHER" id="PTHR43080:SF2">
    <property type="entry name" value="CBS DOMAIN-CONTAINING PROTEIN"/>
    <property type="match status" value="1"/>
</dbReference>
<dbReference type="SUPFAM" id="SSF51206">
    <property type="entry name" value="cAMP-binding domain-like"/>
    <property type="match status" value="1"/>
</dbReference>
<dbReference type="Pfam" id="PF10335">
    <property type="entry name" value="DUF294_C"/>
    <property type="match status" value="1"/>
</dbReference>
<evidence type="ECO:0000259" key="3">
    <source>
        <dbReference type="PROSITE" id="PS50042"/>
    </source>
</evidence>
<evidence type="ECO:0000313" key="6">
    <source>
        <dbReference type="Proteomes" id="UP000709959"/>
    </source>
</evidence>
<dbReference type="InterPro" id="IPR005105">
    <property type="entry name" value="GlnD_Uridyltrans_N"/>
</dbReference>
<name>A0A936K633_9BACT</name>
<dbReference type="InterPro" id="IPR046342">
    <property type="entry name" value="CBS_dom_sf"/>
</dbReference>
<dbReference type="SMART" id="SM00116">
    <property type="entry name" value="CBS"/>
    <property type="match status" value="2"/>
</dbReference>
<sequence>MLIDETVRFLSQVPPFQFLEEALLRELVQSLTMAFHPKGEVILHQDGPVSDHLQIIRKGAVKITRRPEGNGDEVVVDYRERGETFGLVSLMGGQQRTTIVAIQDTTCYLLPKERFNELVVSHPAITEYLLQFHLTKYADMTSREIQGKSLFLESSDHLLFTAQVGEICQRFTTVVEADTTIRQTARRMAEERQSAALVVGPSGEPIGILTDSDFRTRVVAEGQPIDGPVSRVMSHPVVSVDERDPCFEVVLKMLQCDIEHVAVTREGAIRGVVTNHDFLVLQGRSPLAFSEDIEHQTTLEGLAPVSRKAMSIIGVLLREGARATNIIRIISELNDRVVRKVLELAERELGPPPVPYCWLALGSEGRKEQTFRTDQDNALIYADVFDSQKPRVAEYFRRFAVFMRNGLVQCGFEACPANYMASNPDWCQPLAQWKRYFSTWISEPTPEAVLKSLIFFDFRPLHGDRSLAWGLREHFGRLLPDYPVFLGFLANMLVRNRPPLGFFGGVAVERNGEHKDGLNLKIKAVAPLVDIARLFALEKGFQQVSTVDRLEALRGGTSLISELVDELEYSFEFVTLLRIHHQYRQAEAGQAIDNFIRFDGLSSLERQSLKNAFRLILKVQDQVMDRYKSFII</sequence>
<dbReference type="SMART" id="SM00100">
    <property type="entry name" value="cNMP"/>
    <property type="match status" value="1"/>
</dbReference>
<dbReference type="InterPro" id="IPR018490">
    <property type="entry name" value="cNMP-bd_dom_sf"/>
</dbReference>
<protein>
    <submittedName>
        <fullName evidence="5">Cyclic nucleotide-binding/CBS domain-containing protein</fullName>
    </submittedName>
</protein>
<keyword evidence="1 2" id="KW-0129">CBS domain</keyword>
<dbReference type="CDD" id="cd05401">
    <property type="entry name" value="NT_GlnE_GlnD_like"/>
    <property type="match status" value="1"/>
</dbReference>
<dbReference type="InterPro" id="IPR000595">
    <property type="entry name" value="cNMP-bd_dom"/>
</dbReference>
<dbReference type="Pfam" id="PF00571">
    <property type="entry name" value="CBS"/>
    <property type="match status" value="2"/>
</dbReference>
<comment type="caution">
    <text evidence="5">The sequence shown here is derived from an EMBL/GenBank/DDBJ whole genome shotgun (WGS) entry which is preliminary data.</text>
</comment>
<feature type="domain" description="Cyclic nucleotide-binding" evidence="3">
    <location>
        <begin position="15"/>
        <end position="136"/>
    </location>
</feature>
<dbReference type="Pfam" id="PF00027">
    <property type="entry name" value="cNMP_binding"/>
    <property type="match status" value="1"/>
</dbReference>
<feature type="domain" description="CBS" evidence="4">
    <location>
        <begin position="168"/>
        <end position="225"/>
    </location>
</feature>
<organism evidence="5 6">
    <name type="scientific">Candidatus Geothrix odensensis</name>
    <dbReference type="NCBI Taxonomy" id="2954440"/>
    <lineage>
        <taxon>Bacteria</taxon>
        <taxon>Pseudomonadati</taxon>
        <taxon>Acidobacteriota</taxon>
        <taxon>Holophagae</taxon>
        <taxon>Holophagales</taxon>
        <taxon>Holophagaceae</taxon>
        <taxon>Geothrix</taxon>
    </lineage>
</organism>
<dbReference type="Gene3D" id="2.60.120.10">
    <property type="entry name" value="Jelly Rolls"/>
    <property type="match status" value="1"/>
</dbReference>
<dbReference type="EMBL" id="JADKCH010000015">
    <property type="protein sequence ID" value="MBK8573288.1"/>
    <property type="molecule type" value="Genomic_DNA"/>
</dbReference>
<evidence type="ECO:0000259" key="4">
    <source>
        <dbReference type="PROSITE" id="PS51371"/>
    </source>
</evidence>
<dbReference type="InterPro" id="IPR043519">
    <property type="entry name" value="NT_sf"/>
</dbReference>
<dbReference type="InterPro" id="IPR000644">
    <property type="entry name" value="CBS_dom"/>
</dbReference>
<dbReference type="PROSITE" id="PS51371">
    <property type="entry name" value="CBS"/>
    <property type="match status" value="2"/>
</dbReference>
<dbReference type="PROSITE" id="PS50042">
    <property type="entry name" value="CNMP_BINDING_3"/>
    <property type="match status" value="1"/>
</dbReference>
<dbReference type="GO" id="GO:0008773">
    <property type="term" value="F:[protein-PII] uridylyltransferase activity"/>
    <property type="evidence" value="ECO:0007669"/>
    <property type="project" value="InterPro"/>
</dbReference>